<dbReference type="SUPFAM" id="SSF56300">
    <property type="entry name" value="Metallo-dependent phosphatases"/>
    <property type="match status" value="1"/>
</dbReference>
<feature type="domain" description="Calcineurin-like phosphoesterase" evidence="4">
    <location>
        <begin position="147"/>
        <end position="333"/>
    </location>
</feature>
<dbReference type="Proteomes" id="UP000824014">
    <property type="component" value="Unassembled WGS sequence"/>
</dbReference>
<evidence type="ECO:0000256" key="2">
    <source>
        <dbReference type="ARBA" id="ARBA00022801"/>
    </source>
</evidence>
<feature type="transmembrane region" description="Helical" evidence="3">
    <location>
        <begin position="67"/>
        <end position="91"/>
    </location>
</feature>
<feature type="transmembrane region" description="Helical" evidence="3">
    <location>
        <begin position="103"/>
        <end position="121"/>
    </location>
</feature>
<dbReference type="Pfam" id="PF00149">
    <property type="entry name" value="Metallophos"/>
    <property type="match status" value="1"/>
</dbReference>
<reference evidence="5" key="2">
    <citation type="submission" date="2021-04" db="EMBL/GenBank/DDBJ databases">
        <authorList>
            <person name="Gilroy R."/>
        </authorList>
    </citation>
    <scope>NUCLEOTIDE SEQUENCE</scope>
    <source>
        <strain evidence="5">ChiHjej11B10-19426</strain>
    </source>
</reference>
<dbReference type="GO" id="GO:0016020">
    <property type="term" value="C:membrane"/>
    <property type="evidence" value="ECO:0007669"/>
    <property type="project" value="GOC"/>
</dbReference>
<feature type="transmembrane region" description="Helical" evidence="3">
    <location>
        <begin position="36"/>
        <end position="55"/>
    </location>
</feature>
<evidence type="ECO:0000313" key="6">
    <source>
        <dbReference type="Proteomes" id="UP000824014"/>
    </source>
</evidence>
<keyword evidence="1" id="KW-0479">Metal-binding</keyword>
<protein>
    <submittedName>
        <fullName evidence="5">Metallophosphoesterase</fullName>
    </submittedName>
</protein>
<dbReference type="Gene3D" id="3.60.21.10">
    <property type="match status" value="1"/>
</dbReference>
<dbReference type="GO" id="GO:0009245">
    <property type="term" value="P:lipid A biosynthetic process"/>
    <property type="evidence" value="ECO:0007669"/>
    <property type="project" value="TreeGrafter"/>
</dbReference>
<evidence type="ECO:0000256" key="3">
    <source>
        <dbReference type="SAM" id="Phobius"/>
    </source>
</evidence>
<dbReference type="AlphaFoldDB" id="A0A9D2IMF3"/>
<dbReference type="InterPro" id="IPR051158">
    <property type="entry name" value="Metallophosphoesterase_sf"/>
</dbReference>
<comment type="caution">
    <text evidence="5">The sequence shown here is derived from an EMBL/GenBank/DDBJ whole genome shotgun (WGS) entry which is preliminary data.</text>
</comment>
<dbReference type="InterPro" id="IPR004843">
    <property type="entry name" value="Calcineurin-like_PHP"/>
</dbReference>
<reference evidence="5" key="1">
    <citation type="journal article" date="2021" name="PeerJ">
        <title>Extensive microbial diversity within the chicken gut microbiome revealed by metagenomics and culture.</title>
        <authorList>
            <person name="Gilroy R."/>
            <person name="Ravi A."/>
            <person name="Getino M."/>
            <person name="Pursley I."/>
            <person name="Horton D.L."/>
            <person name="Alikhan N.F."/>
            <person name="Baker D."/>
            <person name="Gharbi K."/>
            <person name="Hall N."/>
            <person name="Watson M."/>
            <person name="Adriaenssens E.M."/>
            <person name="Foster-Nyarko E."/>
            <person name="Jarju S."/>
            <person name="Secka A."/>
            <person name="Antonio M."/>
            <person name="Oren A."/>
            <person name="Chaudhuri R.R."/>
            <person name="La Ragione R."/>
            <person name="Hildebrand F."/>
            <person name="Pallen M.J."/>
        </authorList>
    </citation>
    <scope>NUCLEOTIDE SEQUENCE</scope>
    <source>
        <strain evidence="5">ChiHjej11B10-19426</strain>
    </source>
</reference>
<keyword evidence="2" id="KW-0378">Hydrolase</keyword>
<name>A0A9D2IMF3_9BACT</name>
<dbReference type="EMBL" id="DXCC01000029">
    <property type="protein sequence ID" value="HIZ15765.1"/>
    <property type="molecule type" value="Genomic_DNA"/>
</dbReference>
<keyword evidence="3" id="KW-0812">Transmembrane</keyword>
<evidence type="ECO:0000259" key="4">
    <source>
        <dbReference type="Pfam" id="PF00149"/>
    </source>
</evidence>
<proteinExistence type="predicted"/>
<gene>
    <name evidence="5" type="ORF">H9816_07655</name>
</gene>
<evidence type="ECO:0000313" key="5">
    <source>
        <dbReference type="EMBL" id="HIZ15765.1"/>
    </source>
</evidence>
<keyword evidence="3" id="KW-1133">Transmembrane helix</keyword>
<dbReference type="InterPro" id="IPR029052">
    <property type="entry name" value="Metallo-depent_PP-like"/>
</dbReference>
<organism evidence="5 6">
    <name type="scientific">Candidatus Tidjanibacter faecipullorum</name>
    <dbReference type="NCBI Taxonomy" id="2838766"/>
    <lineage>
        <taxon>Bacteria</taxon>
        <taxon>Pseudomonadati</taxon>
        <taxon>Bacteroidota</taxon>
        <taxon>Bacteroidia</taxon>
        <taxon>Bacteroidales</taxon>
        <taxon>Rikenellaceae</taxon>
        <taxon>Tidjanibacter</taxon>
    </lineage>
</organism>
<dbReference type="GO" id="GO:0046872">
    <property type="term" value="F:metal ion binding"/>
    <property type="evidence" value="ECO:0007669"/>
    <property type="project" value="UniProtKB-KW"/>
</dbReference>
<evidence type="ECO:0000256" key="1">
    <source>
        <dbReference type="ARBA" id="ARBA00022723"/>
    </source>
</evidence>
<keyword evidence="3" id="KW-0472">Membrane</keyword>
<sequence>MILACTILFLVAAAGGEYALWRLMAASPRSRRWGRAYGWTMLAVWVLFLGMGVAMKCGWLAAEALRGFGILLVFSLFCGLAGLLLALGWGVGRRAGHATAGRVVAGVLVVVVAVVMLCGTTRGRTRLRVERETVASGRVPEAFDGYRIAFFSDVHTGFLAGGDRQLERLVAQLNGVQADLVVCGGDLVNTDYRELDSGAVAILSGIRARDGVVSVLGNHDLGIYMRDTLAVSREENIRRIVAAERAMGWRVLRDSSLLIVRGGDTLSVTGLDYPDELHDRSHGRVCEPFDPSPAYRGVPAQGYNLTVSHAPQVWDRILEVGRGDLTLSGHVHSMQFKVRVGRWRWSPAAWLYDRWSGRYDEAGRVLYITDGIGCALLPMRVGTRPEITVLELKRKP</sequence>
<accession>A0A9D2IMF3</accession>
<dbReference type="GO" id="GO:0008758">
    <property type="term" value="F:UDP-2,3-diacylglucosamine hydrolase activity"/>
    <property type="evidence" value="ECO:0007669"/>
    <property type="project" value="TreeGrafter"/>
</dbReference>
<dbReference type="PANTHER" id="PTHR31302:SF31">
    <property type="entry name" value="PHOSPHODIESTERASE YAEI"/>
    <property type="match status" value="1"/>
</dbReference>
<dbReference type="PANTHER" id="PTHR31302">
    <property type="entry name" value="TRANSMEMBRANE PROTEIN WITH METALLOPHOSPHOESTERASE DOMAIN-RELATED"/>
    <property type="match status" value="1"/>
</dbReference>